<name>A0A9P1DVN2_CUSEU</name>
<feature type="signal peptide" evidence="2">
    <location>
        <begin position="1"/>
        <end position="27"/>
    </location>
</feature>
<evidence type="ECO:0000313" key="5">
    <source>
        <dbReference type="EMBL" id="CAH9054177.1"/>
    </source>
</evidence>
<dbReference type="AlphaFoldDB" id="A0A9P1DVN2"/>
<reference evidence="5" key="1">
    <citation type="submission" date="2022-07" db="EMBL/GenBank/DDBJ databases">
        <authorList>
            <person name="Macas J."/>
            <person name="Novak P."/>
            <person name="Neumann P."/>
        </authorList>
    </citation>
    <scope>NUCLEOTIDE SEQUENCE</scope>
</reference>
<dbReference type="EMBL" id="CAMAPE010000002">
    <property type="protein sequence ID" value="CAH9054177.1"/>
    <property type="molecule type" value="Genomic_DNA"/>
</dbReference>
<feature type="chain" id="PRO_5040711047" evidence="2">
    <location>
        <begin position="28"/>
        <end position="98"/>
    </location>
</feature>
<dbReference type="OrthoDB" id="1097392at2759"/>
<evidence type="ECO:0000313" key="3">
    <source>
        <dbReference type="EMBL" id="CAH9054165.1"/>
    </source>
</evidence>
<dbReference type="EMBL" id="CAMAPE010000002">
    <property type="protein sequence ID" value="CAH9054165.1"/>
    <property type="molecule type" value="Genomic_DNA"/>
</dbReference>
<comment type="caution">
    <text evidence="5">The sequence shown here is derived from an EMBL/GenBank/DDBJ whole genome shotgun (WGS) entry which is preliminary data.</text>
</comment>
<protein>
    <submittedName>
        <fullName evidence="5">Uncharacterized protein</fullName>
    </submittedName>
</protein>
<dbReference type="EMBL" id="CAMAPE010000002">
    <property type="protein sequence ID" value="CAH9054170.1"/>
    <property type="molecule type" value="Genomic_DNA"/>
</dbReference>
<evidence type="ECO:0000313" key="4">
    <source>
        <dbReference type="EMBL" id="CAH9054170.1"/>
    </source>
</evidence>
<evidence type="ECO:0000313" key="6">
    <source>
        <dbReference type="Proteomes" id="UP001152484"/>
    </source>
</evidence>
<dbReference type="Proteomes" id="UP001152484">
    <property type="component" value="Unassembled WGS sequence"/>
</dbReference>
<evidence type="ECO:0000256" key="1">
    <source>
        <dbReference type="SAM" id="MobiDB-lite"/>
    </source>
</evidence>
<feature type="region of interest" description="Disordered" evidence="1">
    <location>
        <begin position="27"/>
        <end position="98"/>
    </location>
</feature>
<evidence type="ECO:0000256" key="2">
    <source>
        <dbReference type="SAM" id="SignalP"/>
    </source>
</evidence>
<accession>A0A9P1DVN2</accession>
<proteinExistence type="predicted"/>
<gene>
    <name evidence="3" type="ORF">CEURO_LOCUS607</name>
    <name evidence="4" type="ORF">CEURO_LOCUS608</name>
    <name evidence="5" type="ORF">CEURO_LOCUS609</name>
</gene>
<keyword evidence="2" id="KW-0732">Signal</keyword>
<sequence>MAGVSKLMLSLLILAFLLSSAVQPTDAFRPTPTTRIDGASDKIPTGNFYHPTSGGGASSHVDAFRPTTPGNSPGIGHHRVAPTLSNNDKIKAVGRPKP</sequence>
<organism evidence="5 6">
    <name type="scientific">Cuscuta europaea</name>
    <name type="common">European dodder</name>
    <dbReference type="NCBI Taxonomy" id="41803"/>
    <lineage>
        <taxon>Eukaryota</taxon>
        <taxon>Viridiplantae</taxon>
        <taxon>Streptophyta</taxon>
        <taxon>Embryophyta</taxon>
        <taxon>Tracheophyta</taxon>
        <taxon>Spermatophyta</taxon>
        <taxon>Magnoliopsida</taxon>
        <taxon>eudicotyledons</taxon>
        <taxon>Gunneridae</taxon>
        <taxon>Pentapetalae</taxon>
        <taxon>asterids</taxon>
        <taxon>lamiids</taxon>
        <taxon>Solanales</taxon>
        <taxon>Convolvulaceae</taxon>
        <taxon>Cuscuteae</taxon>
        <taxon>Cuscuta</taxon>
        <taxon>Cuscuta subgen. Cuscuta</taxon>
    </lineage>
</organism>
<keyword evidence="6" id="KW-1185">Reference proteome</keyword>